<dbReference type="EMBL" id="JALLBG020000089">
    <property type="protein sequence ID" value="KAL3765984.1"/>
    <property type="molecule type" value="Genomic_DNA"/>
</dbReference>
<dbReference type="Proteomes" id="UP001530293">
    <property type="component" value="Unassembled WGS sequence"/>
</dbReference>
<organism evidence="2 3">
    <name type="scientific">Discostella pseudostelligera</name>
    <dbReference type="NCBI Taxonomy" id="259834"/>
    <lineage>
        <taxon>Eukaryota</taxon>
        <taxon>Sar</taxon>
        <taxon>Stramenopiles</taxon>
        <taxon>Ochrophyta</taxon>
        <taxon>Bacillariophyta</taxon>
        <taxon>Coscinodiscophyceae</taxon>
        <taxon>Thalassiosirophycidae</taxon>
        <taxon>Stephanodiscales</taxon>
        <taxon>Stephanodiscaceae</taxon>
        <taxon>Discostella</taxon>
    </lineage>
</organism>
<dbReference type="AlphaFoldDB" id="A0ABD3MPZ5"/>
<keyword evidence="1" id="KW-0472">Membrane</keyword>
<accession>A0ABD3MPZ5</accession>
<sequence length="343" mass="36966">MTIRRCLCRADARRPINISIMTIIAAIFTAFSLFVGFESTIIGPLSAYAFVAPPLSSSSSCSLMKMASSSTSQPTPTHPPPPPPLSMPVWAFSCPVPFSSTRRSDHERSASSMSILTFVTPVSVSSPKLYAISLYKTSYTRCAFLGISQSGDEYNDISSISSSVTTTSGFTTNVRRRKDMGEAGVLGDVDGGAVGWRQMQTNAMEGGGVGVGVGILQLLLPNQDTLVPTLGKKTGWDRNVNKREECASLGYDWVTISGCSNDEATQFDILPNCAAYIQVKLKRVTDGGDHDVAICEMLRTGIWDDSKQTVLWLDGSDSTTKPFSALDHSSVLYSGQLRREGII</sequence>
<comment type="caution">
    <text evidence="2">The sequence shown here is derived from an EMBL/GenBank/DDBJ whole genome shotgun (WGS) entry which is preliminary data.</text>
</comment>
<proteinExistence type="predicted"/>
<gene>
    <name evidence="2" type="ORF">ACHAWU_002699</name>
</gene>
<reference evidence="2 3" key="1">
    <citation type="submission" date="2024-10" db="EMBL/GenBank/DDBJ databases">
        <title>Updated reference genomes for cyclostephanoid diatoms.</title>
        <authorList>
            <person name="Roberts W.R."/>
            <person name="Alverson A.J."/>
        </authorList>
    </citation>
    <scope>NUCLEOTIDE SEQUENCE [LARGE SCALE GENOMIC DNA]</scope>
    <source>
        <strain evidence="2 3">AJA232-27</strain>
    </source>
</reference>
<keyword evidence="1" id="KW-0812">Transmembrane</keyword>
<keyword evidence="1" id="KW-1133">Transmembrane helix</keyword>
<name>A0ABD3MPZ5_9STRA</name>
<evidence type="ECO:0000313" key="3">
    <source>
        <dbReference type="Proteomes" id="UP001530293"/>
    </source>
</evidence>
<keyword evidence="3" id="KW-1185">Reference proteome</keyword>
<protein>
    <submittedName>
        <fullName evidence="2">Uncharacterized protein</fullName>
    </submittedName>
</protein>
<evidence type="ECO:0000256" key="1">
    <source>
        <dbReference type="SAM" id="Phobius"/>
    </source>
</evidence>
<evidence type="ECO:0000313" key="2">
    <source>
        <dbReference type="EMBL" id="KAL3765984.1"/>
    </source>
</evidence>
<feature type="transmembrane region" description="Helical" evidence="1">
    <location>
        <begin position="16"/>
        <end position="37"/>
    </location>
</feature>